<comment type="caution">
    <text evidence="2">The sequence shown here is derived from an EMBL/GenBank/DDBJ whole genome shotgun (WGS) entry which is preliminary data.</text>
</comment>
<dbReference type="EMBL" id="BOOY01000006">
    <property type="protein sequence ID" value="GIJ01831.1"/>
    <property type="molecule type" value="Genomic_DNA"/>
</dbReference>
<dbReference type="InterPro" id="IPR050228">
    <property type="entry name" value="Carboxylesterase_BioH"/>
</dbReference>
<gene>
    <name evidence="2" type="ORF">Sya03_11830</name>
</gene>
<keyword evidence="3" id="KW-1185">Reference proteome</keyword>
<dbReference type="SUPFAM" id="SSF53474">
    <property type="entry name" value="alpha/beta-Hydrolases"/>
    <property type="match status" value="1"/>
</dbReference>
<feature type="domain" description="AB hydrolase-1" evidence="1">
    <location>
        <begin position="21"/>
        <end position="251"/>
    </location>
</feature>
<proteinExistence type="predicted"/>
<evidence type="ECO:0000313" key="3">
    <source>
        <dbReference type="Proteomes" id="UP000652013"/>
    </source>
</evidence>
<dbReference type="PANTHER" id="PTHR43194">
    <property type="entry name" value="HYDROLASE ALPHA/BETA FOLD FAMILY"/>
    <property type="match status" value="1"/>
</dbReference>
<dbReference type="RefSeq" id="WP_203937151.1">
    <property type="nucleotide sequence ID" value="NZ_BAAAGJ010000005.1"/>
</dbReference>
<dbReference type="Gene3D" id="3.40.50.1820">
    <property type="entry name" value="alpha/beta hydrolase"/>
    <property type="match status" value="1"/>
</dbReference>
<accession>A0A8J3Y4W8</accession>
<dbReference type="InterPro" id="IPR000073">
    <property type="entry name" value="AB_hydrolase_1"/>
</dbReference>
<name>A0A8J3Y4W8_9ACTN</name>
<evidence type="ECO:0000313" key="2">
    <source>
        <dbReference type="EMBL" id="GIJ01831.1"/>
    </source>
</evidence>
<sequence length="269" mass="28327">MQGRVPVRAGELHYADAGSGPPVVLLHGGLLDLTMWDELAEELAPAYRVIRYDARSQGRSSTATGDYRHDDDLADLLAALGVRRAALVGLSLGARIALDLAVRRPGLVWALVASAPGISGMEFRDPYIARCSRRQAAAAAAGDADGFVEAFLRAWVDGPRRAPHEVAPAVRDRCRAMAAANVARHAGATGQWLQRHAIDKLEAVRAPTLAIAGDADSPDILGAATLVGAEVPGARRLELPGAGHMLNLEAPAAFRDAVLDHLDRAAGRA</sequence>
<dbReference type="GO" id="GO:0016787">
    <property type="term" value="F:hydrolase activity"/>
    <property type="evidence" value="ECO:0007669"/>
    <property type="project" value="UniProtKB-KW"/>
</dbReference>
<keyword evidence="2" id="KW-0378">Hydrolase</keyword>
<protein>
    <submittedName>
        <fullName evidence="2">Alpha/beta hydrolase</fullName>
    </submittedName>
</protein>
<dbReference type="Pfam" id="PF00561">
    <property type="entry name" value="Abhydrolase_1"/>
    <property type="match status" value="1"/>
</dbReference>
<evidence type="ECO:0000259" key="1">
    <source>
        <dbReference type="Pfam" id="PF00561"/>
    </source>
</evidence>
<dbReference type="PANTHER" id="PTHR43194:SF2">
    <property type="entry name" value="PEROXISOMAL MEMBRANE PROTEIN LPX1"/>
    <property type="match status" value="1"/>
</dbReference>
<dbReference type="InterPro" id="IPR029058">
    <property type="entry name" value="AB_hydrolase_fold"/>
</dbReference>
<reference evidence="2" key="1">
    <citation type="submission" date="2021-01" db="EMBL/GenBank/DDBJ databases">
        <title>Whole genome shotgun sequence of Spirilliplanes yamanashiensis NBRC 15828.</title>
        <authorList>
            <person name="Komaki H."/>
            <person name="Tamura T."/>
        </authorList>
    </citation>
    <scope>NUCLEOTIDE SEQUENCE</scope>
    <source>
        <strain evidence="2">NBRC 15828</strain>
    </source>
</reference>
<dbReference type="Proteomes" id="UP000652013">
    <property type="component" value="Unassembled WGS sequence"/>
</dbReference>
<dbReference type="AlphaFoldDB" id="A0A8J3Y4W8"/>
<organism evidence="2 3">
    <name type="scientific">Spirilliplanes yamanashiensis</name>
    <dbReference type="NCBI Taxonomy" id="42233"/>
    <lineage>
        <taxon>Bacteria</taxon>
        <taxon>Bacillati</taxon>
        <taxon>Actinomycetota</taxon>
        <taxon>Actinomycetes</taxon>
        <taxon>Micromonosporales</taxon>
        <taxon>Micromonosporaceae</taxon>
        <taxon>Spirilliplanes</taxon>
    </lineage>
</organism>